<dbReference type="GO" id="GO:0004523">
    <property type="term" value="F:RNA-DNA hybrid ribonuclease activity"/>
    <property type="evidence" value="ECO:0007669"/>
    <property type="project" value="InterPro"/>
</dbReference>
<evidence type="ECO:0000313" key="2">
    <source>
        <dbReference type="EMBL" id="KAF4649617.1"/>
    </source>
</evidence>
<dbReference type="Gene3D" id="3.30.420.10">
    <property type="entry name" value="Ribonuclease H-like superfamily/Ribonuclease H"/>
    <property type="match status" value="1"/>
</dbReference>
<keyword evidence="3" id="KW-1185">Reference proteome</keyword>
<dbReference type="AlphaFoldDB" id="A0A7J6KR73"/>
<feature type="non-terminal residue" evidence="2">
    <location>
        <position position="738"/>
    </location>
</feature>
<dbReference type="SUPFAM" id="SSF56672">
    <property type="entry name" value="DNA/RNA polymerases"/>
    <property type="match status" value="1"/>
</dbReference>
<dbReference type="InterPro" id="IPR051320">
    <property type="entry name" value="Viral_Replic_Matur_Polypro"/>
</dbReference>
<gene>
    <name evidence="2" type="ORF">FOL47_001890</name>
</gene>
<dbReference type="Proteomes" id="UP000591131">
    <property type="component" value="Unassembled WGS sequence"/>
</dbReference>
<dbReference type="OrthoDB" id="10055784at2759"/>
<proteinExistence type="predicted"/>
<protein>
    <recommendedName>
        <fullName evidence="1">RNase H type-1 domain-containing protein</fullName>
    </recommendedName>
</protein>
<evidence type="ECO:0000259" key="1">
    <source>
        <dbReference type="PROSITE" id="PS50879"/>
    </source>
</evidence>
<name>A0A7J6KR73_PERCH</name>
<evidence type="ECO:0000313" key="3">
    <source>
        <dbReference type="Proteomes" id="UP000591131"/>
    </source>
</evidence>
<sequence length="738" mass="82985">MVKKLDVVDQQKFNDEVEKYESKKWWKKIGPLSSNPPSPDTLVVFPIKAKKVGSSTPVRPVLDARLRNLHSPPGSYCGPSISTILLDLRLRYKRCSRVMVRDASSAFYRVRLEPGSVVELVANGILYRSLRLCFGLRAGPCCLWTALIFVLDRSLAELPEEVQKHLWNCAIYLYLDDLTLVIDEGGDSSYVINGKSVGDILIDKVTEVASRYGFDFPQAKGFDSGTQKCFKHLGINWLFDNSGPGTFSFSCVKHEIGSFRDSNGLLKSKWSKRDIYSVSATVSSGCDPLLIHGRERLAGDILKILCGVQAKGYGWDDEFDILPSTPIHTTLTRCFEVIEQYLKHDCVHMVHELQPQDELHIYVDASSVAWSWVMYGFSVNDANEYELQSAAGIFKGSQYNYHINRKELIALSKAVLAVHGALCGRREHPLVSRVIFYSDSQTVCRWTNNKSSVKSVERVVVRRLTEAIRETIDDLKSVGTTVLVKKVDTKENRADELSRLPLLWGYDQLNFDCPVKPIFHDSVHAVQGGDISSLVSDSSDELEPELLVGVLARDSLKHLQRQSPFWKPVVEFVESGRKGRPLASVLKAAERVRLTSDGVLMGLRFPHGSELQDAREVYIVPGDTVEGRNLSFRICLSIHNGNHYNPRYLRYEVSRKFGINGLSKLCSMVYRQCQRCQDALVTRFYRGSMGYTDIPTSCVWDSVCCDIAGPFPRDVDTNFTAALVCVDMYSHYAIIIGL</sequence>
<organism evidence="2 3">
    <name type="scientific">Perkinsus chesapeaki</name>
    <name type="common">Clam parasite</name>
    <name type="synonym">Perkinsus andrewsi</name>
    <dbReference type="NCBI Taxonomy" id="330153"/>
    <lineage>
        <taxon>Eukaryota</taxon>
        <taxon>Sar</taxon>
        <taxon>Alveolata</taxon>
        <taxon>Perkinsozoa</taxon>
        <taxon>Perkinsea</taxon>
        <taxon>Perkinsida</taxon>
        <taxon>Perkinsidae</taxon>
        <taxon>Perkinsus</taxon>
    </lineage>
</organism>
<dbReference type="PANTHER" id="PTHR33064">
    <property type="entry name" value="POL PROTEIN"/>
    <property type="match status" value="1"/>
</dbReference>
<dbReference type="InterPro" id="IPR036397">
    <property type="entry name" value="RNaseH_sf"/>
</dbReference>
<dbReference type="PANTHER" id="PTHR33064:SF37">
    <property type="entry name" value="RIBONUCLEASE H"/>
    <property type="match status" value="1"/>
</dbReference>
<accession>A0A7J6KR73</accession>
<dbReference type="GO" id="GO:0003676">
    <property type="term" value="F:nucleic acid binding"/>
    <property type="evidence" value="ECO:0007669"/>
    <property type="project" value="InterPro"/>
</dbReference>
<dbReference type="InterPro" id="IPR043502">
    <property type="entry name" value="DNA/RNA_pol_sf"/>
</dbReference>
<reference evidence="2 3" key="1">
    <citation type="submission" date="2020-04" db="EMBL/GenBank/DDBJ databases">
        <title>Perkinsus chesapeaki whole genome sequence.</title>
        <authorList>
            <person name="Bogema D.R."/>
        </authorList>
    </citation>
    <scope>NUCLEOTIDE SEQUENCE [LARGE SCALE GENOMIC DNA]</scope>
    <source>
        <strain evidence="2">ATCC PRA-425</strain>
    </source>
</reference>
<feature type="domain" description="RNase H type-1" evidence="1">
    <location>
        <begin position="355"/>
        <end position="503"/>
    </location>
</feature>
<dbReference type="EMBL" id="JAAPAO010001478">
    <property type="protein sequence ID" value="KAF4649617.1"/>
    <property type="molecule type" value="Genomic_DNA"/>
</dbReference>
<dbReference type="InterPro" id="IPR002156">
    <property type="entry name" value="RNaseH_domain"/>
</dbReference>
<comment type="caution">
    <text evidence="2">The sequence shown here is derived from an EMBL/GenBank/DDBJ whole genome shotgun (WGS) entry which is preliminary data.</text>
</comment>
<dbReference type="PROSITE" id="PS50879">
    <property type="entry name" value="RNASE_H_1"/>
    <property type="match status" value="1"/>
</dbReference>